<dbReference type="InterPro" id="IPR053216">
    <property type="entry name" value="Appressorial_penetr-assoc"/>
</dbReference>
<feature type="non-terminal residue" evidence="1">
    <location>
        <position position="1"/>
    </location>
</feature>
<dbReference type="Proteomes" id="UP000789396">
    <property type="component" value="Unassembled WGS sequence"/>
</dbReference>
<dbReference type="PANTHER" id="PTHR34587:SF1">
    <property type="entry name" value="CIRCUMSPOROZOITE PROTEIN"/>
    <property type="match status" value="1"/>
</dbReference>
<organism evidence="1 2">
    <name type="scientific">Racocetra fulgida</name>
    <dbReference type="NCBI Taxonomy" id="60492"/>
    <lineage>
        <taxon>Eukaryota</taxon>
        <taxon>Fungi</taxon>
        <taxon>Fungi incertae sedis</taxon>
        <taxon>Mucoromycota</taxon>
        <taxon>Glomeromycotina</taxon>
        <taxon>Glomeromycetes</taxon>
        <taxon>Diversisporales</taxon>
        <taxon>Gigasporaceae</taxon>
        <taxon>Racocetra</taxon>
    </lineage>
</organism>
<dbReference type="AlphaFoldDB" id="A0A9N8VPW3"/>
<protein>
    <submittedName>
        <fullName evidence="1">14600_t:CDS:1</fullName>
    </submittedName>
</protein>
<comment type="caution">
    <text evidence="1">The sequence shown here is derived from an EMBL/GenBank/DDBJ whole genome shotgun (WGS) entry which is preliminary data.</text>
</comment>
<evidence type="ECO:0000313" key="2">
    <source>
        <dbReference type="Proteomes" id="UP000789396"/>
    </source>
</evidence>
<dbReference type="EMBL" id="CAJVPZ010000164">
    <property type="protein sequence ID" value="CAG8455760.1"/>
    <property type="molecule type" value="Genomic_DNA"/>
</dbReference>
<evidence type="ECO:0000313" key="1">
    <source>
        <dbReference type="EMBL" id="CAG8455760.1"/>
    </source>
</evidence>
<proteinExistence type="predicted"/>
<dbReference type="PANTHER" id="PTHR34587">
    <property type="entry name" value="VWFA DOMAIN-CONTAINING PROTEIN"/>
    <property type="match status" value="1"/>
</dbReference>
<sequence length="153" mass="17054">TQIGSVPSSDHFASVLITKPDNNCVIPFNKSFIIEFKYTNFEAGQFSNKDTEFLKFPQEINTNGDIIGHFHITIQKIPSKNNVPDPKTFAFFTPLNYPPNSTFTYQVPIPGLADEGIYRACTYTTSRAHAGVNLASGDRGPIDDCIRFQVCKN</sequence>
<dbReference type="OrthoDB" id="2336871at2759"/>
<accession>A0A9N8VPW3</accession>
<gene>
    <name evidence="1" type="ORF">RFULGI_LOCUS451</name>
</gene>
<keyword evidence="2" id="KW-1185">Reference proteome</keyword>
<reference evidence="1" key="1">
    <citation type="submission" date="2021-06" db="EMBL/GenBank/DDBJ databases">
        <authorList>
            <person name="Kallberg Y."/>
            <person name="Tangrot J."/>
            <person name="Rosling A."/>
        </authorList>
    </citation>
    <scope>NUCLEOTIDE SEQUENCE</scope>
    <source>
        <strain evidence="1">IN212</strain>
    </source>
</reference>
<name>A0A9N8VPW3_9GLOM</name>